<accession>A0A4Q9H802</accession>
<evidence type="ECO:0000313" key="2">
    <source>
        <dbReference type="Proteomes" id="UP000291819"/>
    </source>
</evidence>
<comment type="caution">
    <text evidence="1">The sequence shown here is derived from an EMBL/GenBank/DDBJ whole genome shotgun (WGS) entry which is preliminary data.</text>
</comment>
<evidence type="ECO:0000313" key="1">
    <source>
        <dbReference type="EMBL" id="TBO39955.1"/>
    </source>
</evidence>
<organism evidence="1 2">
    <name type="scientific">Pedobacter kyonggii</name>
    <dbReference type="NCBI Taxonomy" id="1926871"/>
    <lineage>
        <taxon>Bacteria</taxon>
        <taxon>Pseudomonadati</taxon>
        <taxon>Bacteroidota</taxon>
        <taxon>Sphingobacteriia</taxon>
        <taxon>Sphingobacteriales</taxon>
        <taxon>Sphingobacteriaceae</taxon>
        <taxon>Pedobacter</taxon>
    </lineage>
</organism>
<sequence length="74" mass="8351">MKIFNVKPITISEYIYNDEFLAESQIDWGYSSGFEITGEKVGEINTMFITFDILYCVDAISDDKEVVSPTGPNT</sequence>
<dbReference type="EMBL" id="SIXF01000031">
    <property type="protein sequence ID" value="TBO39955.1"/>
    <property type="molecule type" value="Genomic_DNA"/>
</dbReference>
<dbReference type="RefSeq" id="WP_131032023.1">
    <property type="nucleotide sequence ID" value="NZ_SIXF01000031.1"/>
</dbReference>
<keyword evidence="2" id="KW-1185">Reference proteome</keyword>
<dbReference type="OrthoDB" id="760454at2"/>
<dbReference type="AlphaFoldDB" id="A0A4Q9H802"/>
<protein>
    <submittedName>
        <fullName evidence="1">Uncharacterized protein</fullName>
    </submittedName>
</protein>
<dbReference type="Proteomes" id="UP000291819">
    <property type="component" value="Unassembled WGS sequence"/>
</dbReference>
<reference evidence="1 2" key="1">
    <citation type="submission" date="2019-02" db="EMBL/GenBank/DDBJ databases">
        <title>Pedobacter kyonggii whole genome sequence analysis.</title>
        <authorList>
            <person name="Dahal R.H."/>
        </authorList>
    </citation>
    <scope>NUCLEOTIDE SEQUENCE [LARGE SCALE GENOMIC DNA]</scope>
    <source>
        <strain evidence="1 2">K-4-11-1</strain>
    </source>
</reference>
<proteinExistence type="predicted"/>
<gene>
    <name evidence="1" type="ORF">EYS08_21390</name>
</gene>
<name>A0A4Q9H802_9SPHI</name>